<dbReference type="SUPFAM" id="SSF49503">
    <property type="entry name" value="Cupredoxins"/>
    <property type="match status" value="1"/>
</dbReference>
<comment type="caution">
    <text evidence="1">The sequence shown here is derived from an EMBL/GenBank/DDBJ whole genome shotgun (WGS) entry which is preliminary data.</text>
</comment>
<dbReference type="InterPro" id="IPR008972">
    <property type="entry name" value="Cupredoxin"/>
</dbReference>
<name>A0A2G9Z0N2_9BACT</name>
<dbReference type="AlphaFoldDB" id="A0A2G9Z0N2"/>
<protein>
    <recommendedName>
        <fullName evidence="3">EfeO-type cupredoxin-like domain-containing protein</fullName>
    </recommendedName>
</protein>
<evidence type="ECO:0008006" key="3">
    <source>
        <dbReference type="Google" id="ProtNLM"/>
    </source>
</evidence>
<evidence type="ECO:0000313" key="1">
    <source>
        <dbReference type="EMBL" id="PIP24513.1"/>
    </source>
</evidence>
<evidence type="ECO:0000313" key="2">
    <source>
        <dbReference type="Proteomes" id="UP000229952"/>
    </source>
</evidence>
<sequence>CTNAVISRSLFDGPINLTPGQTSIKEFTPTKPGKYKFSCWMGMVSGTIEVVDKNSNAANSSVNSYVAPSGVAGSCGGEGGSCGCGCGRR</sequence>
<accession>A0A2G9Z0N2</accession>
<dbReference type="Gene3D" id="2.60.40.420">
    <property type="entry name" value="Cupredoxins - blue copper proteins"/>
    <property type="match status" value="1"/>
</dbReference>
<organism evidence="1 2">
    <name type="scientific">Candidatus Nealsonbacteria bacterium CG23_combo_of_CG06-09_8_20_14_all_37_18</name>
    <dbReference type="NCBI Taxonomy" id="1974720"/>
    <lineage>
        <taxon>Bacteria</taxon>
        <taxon>Candidatus Nealsoniibacteriota</taxon>
    </lineage>
</organism>
<dbReference type="Proteomes" id="UP000229952">
    <property type="component" value="Unassembled WGS sequence"/>
</dbReference>
<dbReference type="EMBL" id="PCRQ01000013">
    <property type="protein sequence ID" value="PIP24513.1"/>
    <property type="molecule type" value="Genomic_DNA"/>
</dbReference>
<proteinExistence type="predicted"/>
<gene>
    <name evidence="1" type="ORF">COX35_00280</name>
</gene>
<feature type="non-terminal residue" evidence="1">
    <location>
        <position position="1"/>
    </location>
</feature>
<reference evidence="1 2" key="1">
    <citation type="submission" date="2017-09" db="EMBL/GenBank/DDBJ databases">
        <title>Depth-based differentiation of microbial function through sediment-hosted aquifers and enrichment of novel symbionts in the deep terrestrial subsurface.</title>
        <authorList>
            <person name="Probst A.J."/>
            <person name="Ladd B."/>
            <person name="Jarett J.K."/>
            <person name="Geller-Mcgrath D.E."/>
            <person name="Sieber C.M."/>
            <person name="Emerson J.B."/>
            <person name="Anantharaman K."/>
            <person name="Thomas B.C."/>
            <person name="Malmstrom R."/>
            <person name="Stieglmeier M."/>
            <person name="Klingl A."/>
            <person name="Woyke T."/>
            <person name="Ryan C.M."/>
            <person name="Banfield J.F."/>
        </authorList>
    </citation>
    <scope>NUCLEOTIDE SEQUENCE [LARGE SCALE GENOMIC DNA]</scope>
    <source>
        <strain evidence="1">CG23_combo_of_CG06-09_8_20_14_all_37_18</strain>
    </source>
</reference>